<reference evidence="1" key="1">
    <citation type="submission" date="2024-06" db="EMBL/GenBank/DDBJ databases">
        <authorList>
            <person name="Liu X."/>
            <person name="Lenzi L."/>
            <person name="Haldenby T S."/>
            <person name="Uol C."/>
        </authorList>
    </citation>
    <scope>NUCLEOTIDE SEQUENCE</scope>
</reference>
<proteinExistence type="predicted"/>
<organism evidence="1 2">
    <name type="scientific">Calicophoron daubneyi</name>
    <name type="common">Rumen fluke</name>
    <name type="synonym">Paramphistomum daubneyi</name>
    <dbReference type="NCBI Taxonomy" id="300641"/>
    <lineage>
        <taxon>Eukaryota</taxon>
        <taxon>Metazoa</taxon>
        <taxon>Spiralia</taxon>
        <taxon>Lophotrochozoa</taxon>
        <taxon>Platyhelminthes</taxon>
        <taxon>Trematoda</taxon>
        <taxon>Digenea</taxon>
        <taxon>Plagiorchiida</taxon>
        <taxon>Pronocephalata</taxon>
        <taxon>Paramphistomoidea</taxon>
        <taxon>Paramphistomidae</taxon>
        <taxon>Calicophoron</taxon>
    </lineage>
</organism>
<name>A0AAV2TA99_CALDB</name>
<sequence>MLSANLRGIKSLIPLGFDSAIFYQTPSQEHRHSVQDVGDFPEKIHPAVPYRKVNFGPSRRTSVLSRQAVPKIVPLKFKLSPIVEPDVRLNGTFLTQPVSTRSRGIQTEEETHGDVLPAVSHKISAFLHHLNESECLRASKLEGHSVHSSEPFYPPAWLALAEFNYSPALFNLGVWCERQANSCSSDDSLVRSQYLEQAERSYQRAVEVDEHPVAAYNLACLALKSDRGTTMVGSRSYSVKELMELADAGNVKQAKDYLLWQKQKNDDFTKSSKTRSVV</sequence>
<protein>
    <submittedName>
        <fullName evidence="1">Uncharacterized protein</fullName>
    </submittedName>
</protein>
<comment type="caution">
    <text evidence="1">The sequence shown here is derived from an EMBL/GenBank/DDBJ whole genome shotgun (WGS) entry which is preliminary data.</text>
</comment>
<gene>
    <name evidence="1" type="ORF">CDAUBV1_LOCUS7266</name>
</gene>
<dbReference type="AlphaFoldDB" id="A0AAV2TA99"/>
<evidence type="ECO:0000313" key="1">
    <source>
        <dbReference type="EMBL" id="CAL5134034.1"/>
    </source>
</evidence>
<dbReference type="EMBL" id="CAXLJL010000169">
    <property type="protein sequence ID" value="CAL5134034.1"/>
    <property type="molecule type" value="Genomic_DNA"/>
</dbReference>
<accession>A0AAV2TA99</accession>
<dbReference type="Proteomes" id="UP001497525">
    <property type="component" value="Unassembled WGS sequence"/>
</dbReference>
<evidence type="ECO:0000313" key="2">
    <source>
        <dbReference type="Proteomes" id="UP001497525"/>
    </source>
</evidence>